<protein>
    <submittedName>
        <fullName evidence="4">Class II aldolase/adducin family protein</fullName>
    </submittedName>
</protein>
<keyword evidence="2" id="KW-0456">Lyase</keyword>
<dbReference type="Pfam" id="PF00596">
    <property type="entry name" value="Aldolase_II"/>
    <property type="match status" value="1"/>
</dbReference>
<dbReference type="Gene3D" id="3.40.225.10">
    <property type="entry name" value="Class II aldolase/adducin N-terminal domain"/>
    <property type="match status" value="1"/>
</dbReference>
<reference evidence="4 5" key="1">
    <citation type="submission" date="2022-09" db="EMBL/GenBank/DDBJ databases">
        <title>Chelativorans salina sp. nov., a novel slightly halophilic bacterium isolated from a saline lake sediment enrichment.</title>
        <authorList>
            <person name="Gao L."/>
            <person name="Fang B.-Z."/>
            <person name="Li W.-J."/>
        </authorList>
    </citation>
    <scope>NUCLEOTIDE SEQUENCE [LARGE SCALE GENOMIC DNA]</scope>
    <source>
        <strain evidence="4 5">EGI FJ00035</strain>
    </source>
</reference>
<evidence type="ECO:0000259" key="3">
    <source>
        <dbReference type="SMART" id="SM01007"/>
    </source>
</evidence>
<dbReference type="InterPro" id="IPR036409">
    <property type="entry name" value="Aldolase_II/adducin_N_sf"/>
</dbReference>
<accession>A0ABT2LIE7</accession>
<dbReference type="InterPro" id="IPR001303">
    <property type="entry name" value="Aldolase_II/adducin_N"/>
</dbReference>
<dbReference type="Proteomes" id="UP001320831">
    <property type="component" value="Unassembled WGS sequence"/>
</dbReference>
<dbReference type="PANTHER" id="PTHR22789:SF0">
    <property type="entry name" value="3-OXO-TETRONATE 4-PHOSPHATE DECARBOXYLASE-RELATED"/>
    <property type="match status" value="1"/>
</dbReference>
<evidence type="ECO:0000313" key="5">
    <source>
        <dbReference type="Proteomes" id="UP001320831"/>
    </source>
</evidence>
<evidence type="ECO:0000256" key="2">
    <source>
        <dbReference type="ARBA" id="ARBA00023239"/>
    </source>
</evidence>
<organism evidence="4 5">
    <name type="scientific">Chelativorans salis</name>
    <dbReference type="NCBI Taxonomy" id="2978478"/>
    <lineage>
        <taxon>Bacteria</taxon>
        <taxon>Pseudomonadati</taxon>
        <taxon>Pseudomonadota</taxon>
        <taxon>Alphaproteobacteria</taxon>
        <taxon>Hyphomicrobiales</taxon>
        <taxon>Phyllobacteriaceae</taxon>
        <taxon>Chelativorans</taxon>
    </lineage>
</organism>
<dbReference type="EMBL" id="JAOCZP010000001">
    <property type="protein sequence ID" value="MCT7373784.1"/>
    <property type="molecule type" value="Genomic_DNA"/>
</dbReference>
<dbReference type="InterPro" id="IPR050197">
    <property type="entry name" value="Aldolase_class_II_sugar_metab"/>
</dbReference>
<comment type="caution">
    <text evidence="4">The sequence shown here is derived from an EMBL/GenBank/DDBJ whole genome shotgun (WGS) entry which is preliminary data.</text>
</comment>
<feature type="domain" description="Class II aldolase/adducin N-terminal" evidence="3">
    <location>
        <begin position="45"/>
        <end position="229"/>
    </location>
</feature>
<dbReference type="PANTHER" id="PTHR22789">
    <property type="entry name" value="FUCULOSE PHOSPHATE ALDOLASE"/>
    <property type="match status" value="1"/>
</dbReference>
<dbReference type="SMART" id="SM01007">
    <property type="entry name" value="Aldolase_II"/>
    <property type="match status" value="1"/>
</dbReference>
<gene>
    <name evidence="4" type="ORF">N5A92_01850</name>
</gene>
<dbReference type="RefSeq" id="WP_260900111.1">
    <property type="nucleotide sequence ID" value="NZ_JAOCZP010000001.1"/>
</dbReference>
<name>A0ABT2LIE7_9HYPH</name>
<keyword evidence="5" id="KW-1185">Reference proteome</keyword>
<evidence type="ECO:0000313" key="4">
    <source>
        <dbReference type="EMBL" id="MCT7373784.1"/>
    </source>
</evidence>
<dbReference type="SUPFAM" id="SSF53639">
    <property type="entry name" value="AraD/HMP-PK domain-like"/>
    <property type="match status" value="1"/>
</dbReference>
<evidence type="ECO:0000256" key="1">
    <source>
        <dbReference type="ARBA" id="ARBA00022723"/>
    </source>
</evidence>
<sequence length="274" mass="30383">MTATGMKEDFVEHVVTQLVQETPANGEVGVTATAIRDDVVELAVTQLVLANRILARENIIDDFGHVSIRHPLDPERYFISRSRSPANVTRGDIFEYTLDGELVGNDPRRPYAERHIHGAIYMDRPDVNSVTHHHARSVVPFTMSDVSLRPMFHMASVIGKEFGRWDSQDEFGDTNMLVDTMEMGRSLSGALGGNRVALLRGHGCVCAAESIKAVIMISIGLRDNAELIQVTRQLGEVKYLTDGEIDKSSKMLLGDMALDRAWDYWLARAGFAGL</sequence>
<proteinExistence type="predicted"/>
<keyword evidence="1" id="KW-0479">Metal-binding</keyword>